<protein>
    <submittedName>
        <fullName evidence="2">Uncharacterized protein</fullName>
    </submittedName>
</protein>
<comment type="caution">
    <text evidence="2">The sequence shown here is derived from an EMBL/GenBank/DDBJ whole genome shotgun (WGS) entry which is preliminary data.</text>
</comment>
<accession>A0A9W9WH22</accession>
<proteinExistence type="predicted"/>
<name>A0A9W9WH22_9EURO</name>
<keyword evidence="3" id="KW-1185">Reference proteome</keyword>
<evidence type="ECO:0000313" key="2">
    <source>
        <dbReference type="EMBL" id="KAJ5459180.1"/>
    </source>
</evidence>
<feature type="compositionally biased region" description="Polar residues" evidence="1">
    <location>
        <begin position="125"/>
        <end position="135"/>
    </location>
</feature>
<gene>
    <name evidence="2" type="ORF">N7530_011124</name>
</gene>
<sequence length="135" mass="15566">MINPPPSWWTNANGVPVTAEQNRVADRLDRYFVGKRPYDTWELDGPTLFHTPHSTQHLEVQRYHGRAVLIHYDSASVPQRSQPITVSVSGDSDQDPEIEQAPRKRVKQIENTRGHRGLHQEELVMQQQKVLPTLR</sequence>
<dbReference type="EMBL" id="JAPWDO010000008">
    <property type="protein sequence ID" value="KAJ5459180.1"/>
    <property type="molecule type" value="Genomic_DNA"/>
</dbReference>
<dbReference type="Proteomes" id="UP001147760">
    <property type="component" value="Unassembled WGS sequence"/>
</dbReference>
<feature type="region of interest" description="Disordered" evidence="1">
    <location>
        <begin position="84"/>
        <end position="135"/>
    </location>
</feature>
<dbReference type="OrthoDB" id="10476361at2759"/>
<reference evidence="2" key="1">
    <citation type="submission" date="2022-12" db="EMBL/GenBank/DDBJ databases">
        <authorList>
            <person name="Petersen C."/>
        </authorList>
    </citation>
    <scope>NUCLEOTIDE SEQUENCE</scope>
    <source>
        <strain evidence="2">IBT 17660</strain>
    </source>
</reference>
<feature type="compositionally biased region" description="Basic and acidic residues" evidence="1">
    <location>
        <begin position="107"/>
        <end position="122"/>
    </location>
</feature>
<evidence type="ECO:0000256" key="1">
    <source>
        <dbReference type="SAM" id="MobiDB-lite"/>
    </source>
</evidence>
<dbReference type="AlphaFoldDB" id="A0A9W9WH22"/>
<reference evidence="2" key="2">
    <citation type="journal article" date="2023" name="IMA Fungus">
        <title>Comparative genomic study of the Penicillium genus elucidates a diverse pangenome and 15 lateral gene transfer events.</title>
        <authorList>
            <person name="Petersen C."/>
            <person name="Sorensen T."/>
            <person name="Nielsen M.R."/>
            <person name="Sondergaard T.E."/>
            <person name="Sorensen J.L."/>
            <person name="Fitzpatrick D.A."/>
            <person name="Frisvad J.C."/>
            <person name="Nielsen K.L."/>
        </authorList>
    </citation>
    <scope>NUCLEOTIDE SEQUENCE</scope>
    <source>
        <strain evidence="2">IBT 17660</strain>
    </source>
</reference>
<evidence type="ECO:0000313" key="3">
    <source>
        <dbReference type="Proteomes" id="UP001147760"/>
    </source>
</evidence>
<organism evidence="2 3">
    <name type="scientific">Penicillium desertorum</name>
    <dbReference type="NCBI Taxonomy" id="1303715"/>
    <lineage>
        <taxon>Eukaryota</taxon>
        <taxon>Fungi</taxon>
        <taxon>Dikarya</taxon>
        <taxon>Ascomycota</taxon>
        <taxon>Pezizomycotina</taxon>
        <taxon>Eurotiomycetes</taxon>
        <taxon>Eurotiomycetidae</taxon>
        <taxon>Eurotiales</taxon>
        <taxon>Aspergillaceae</taxon>
        <taxon>Penicillium</taxon>
    </lineage>
</organism>